<comment type="caution">
    <text evidence="1">The sequence shown here is derived from an EMBL/GenBank/DDBJ whole genome shotgun (WGS) entry which is preliminary data.</text>
</comment>
<accession>A0A9X4S460</accession>
<evidence type="ECO:0000313" key="1">
    <source>
        <dbReference type="EMBL" id="MDG4982882.1"/>
    </source>
</evidence>
<dbReference type="EMBL" id="JAOWLY010000001">
    <property type="protein sequence ID" value="MDG4982882.1"/>
    <property type="molecule type" value="Genomic_DNA"/>
</dbReference>
<sequence length="81" mass="9545">MNNLKEESEFFNRCAIHMGVCQKDLEELQVRIRDNKKIPENFKDRVSRGIQIAHLVQVMIFAEYADVSDLSVFFKDKIKNL</sequence>
<dbReference type="AlphaFoldDB" id="A0A9X4S460"/>
<name>A0A9X4S460_9LACT</name>
<proteinExistence type="predicted"/>
<dbReference type="Proteomes" id="UP001152614">
    <property type="component" value="Unassembled WGS sequence"/>
</dbReference>
<reference evidence="1" key="2">
    <citation type="journal article" date="2023" name="Food Microbiol.">
        <title>Evaluation of the fermentation potential of lactic acid bacteria isolated from herbs, fruits and vegetables as starter cultures in nut-based milk alternatives.</title>
        <authorList>
            <person name="Huang W."/>
            <person name="Dong A."/>
            <person name="Pham H.T."/>
            <person name="Zhou C."/>
            <person name="Huo Z."/>
            <person name="Watjen A.P."/>
            <person name="Prakash S."/>
            <person name="Bang-Berthelsen C.H."/>
            <person name="Turner M.S."/>
        </authorList>
    </citation>
    <scope>NUCLEOTIDE SEQUENCE</scope>
    <source>
        <strain evidence="1">3</strain>
    </source>
</reference>
<dbReference type="RefSeq" id="WP_278228666.1">
    <property type="nucleotide sequence ID" value="NZ_JAOWLY010000001.1"/>
</dbReference>
<evidence type="ECO:0000313" key="2">
    <source>
        <dbReference type="Proteomes" id="UP001152614"/>
    </source>
</evidence>
<gene>
    <name evidence="1" type="ORF">OGZ51_01790</name>
</gene>
<reference evidence="1" key="1">
    <citation type="submission" date="2022-10" db="EMBL/GenBank/DDBJ databases">
        <authorList>
            <person name="Turner M.S."/>
            <person name="Huang W."/>
        </authorList>
    </citation>
    <scope>NUCLEOTIDE SEQUENCE</scope>
    <source>
        <strain evidence="1">3</strain>
    </source>
</reference>
<protein>
    <submittedName>
        <fullName evidence="1">Uncharacterized protein</fullName>
    </submittedName>
</protein>
<organism evidence="1 2">
    <name type="scientific">Lactococcus lactis</name>
    <dbReference type="NCBI Taxonomy" id="1358"/>
    <lineage>
        <taxon>Bacteria</taxon>
        <taxon>Bacillati</taxon>
        <taxon>Bacillota</taxon>
        <taxon>Bacilli</taxon>
        <taxon>Lactobacillales</taxon>
        <taxon>Streptococcaceae</taxon>
        <taxon>Lactococcus</taxon>
    </lineage>
</organism>